<evidence type="ECO:0000256" key="1">
    <source>
        <dbReference type="SAM" id="MobiDB-lite"/>
    </source>
</evidence>
<dbReference type="EMBL" id="JASDAP010000004">
    <property type="protein sequence ID" value="KAK1904189.1"/>
    <property type="molecule type" value="Genomic_DNA"/>
</dbReference>
<dbReference type="GO" id="GO:0005840">
    <property type="term" value="C:ribosome"/>
    <property type="evidence" value="ECO:0007669"/>
    <property type="project" value="UniProtKB-KW"/>
</dbReference>
<reference evidence="2" key="1">
    <citation type="submission" date="2023-04" db="EMBL/GenBank/DDBJ databases">
        <title>Chromosome-level genome of Chaenocephalus aceratus.</title>
        <authorList>
            <person name="Park H."/>
        </authorList>
    </citation>
    <scope>NUCLEOTIDE SEQUENCE</scope>
    <source>
        <strain evidence="2">DE</strain>
        <tissue evidence="2">Muscle</tissue>
    </source>
</reference>
<dbReference type="Proteomes" id="UP001228049">
    <property type="component" value="Unassembled WGS sequence"/>
</dbReference>
<evidence type="ECO:0000313" key="3">
    <source>
        <dbReference type="Proteomes" id="UP001228049"/>
    </source>
</evidence>
<feature type="region of interest" description="Disordered" evidence="1">
    <location>
        <begin position="72"/>
        <end position="92"/>
    </location>
</feature>
<keyword evidence="2" id="KW-0687">Ribonucleoprotein</keyword>
<sequence length="92" mass="10301">MFEGAENCQRDGEETRQEVNLTGRHDLKPNFRQEAFVRLESEASHRLLYCSLIGPLSQSGFSLTAPTAQWTGSDVTAEPAHTEEEEPIRAPQ</sequence>
<name>A0AAD9FJK9_DISEL</name>
<keyword evidence="3" id="KW-1185">Reference proteome</keyword>
<evidence type="ECO:0000313" key="2">
    <source>
        <dbReference type="EMBL" id="KAK1904189.1"/>
    </source>
</evidence>
<organism evidence="2 3">
    <name type="scientific">Dissostichus eleginoides</name>
    <name type="common">Patagonian toothfish</name>
    <name type="synonym">Dissostichus amissus</name>
    <dbReference type="NCBI Taxonomy" id="100907"/>
    <lineage>
        <taxon>Eukaryota</taxon>
        <taxon>Metazoa</taxon>
        <taxon>Chordata</taxon>
        <taxon>Craniata</taxon>
        <taxon>Vertebrata</taxon>
        <taxon>Euteleostomi</taxon>
        <taxon>Actinopterygii</taxon>
        <taxon>Neopterygii</taxon>
        <taxon>Teleostei</taxon>
        <taxon>Neoteleostei</taxon>
        <taxon>Acanthomorphata</taxon>
        <taxon>Eupercaria</taxon>
        <taxon>Perciformes</taxon>
        <taxon>Notothenioidei</taxon>
        <taxon>Nototheniidae</taxon>
        <taxon>Dissostichus</taxon>
    </lineage>
</organism>
<feature type="compositionally biased region" description="Basic and acidic residues" evidence="1">
    <location>
        <begin position="8"/>
        <end position="27"/>
    </location>
</feature>
<comment type="caution">
    <text evidence="2">The sequence shown here is derived from an EMBL/GenBank/DDBJ whole genome shotgun (WGS) entry which is preliminary data.</text>
</comment>
<proteinExistence type="predicted"/>
<keyword evidence="2" id="KW-0689">Ribosomal protein</keyword>
<dbReference type="AlphaFoldDB" id="A0AAD9FJK9"/>
<accession>A0AAD9FJK9</accession>
<feature type="non-terminal residue" evidence="2">
    <location>
        <position position="92"/>
    </location>
</feature>
<protein>
    <submittedName>
        <fullName evidence="2">50S ribosomal protein L25</fullName>
    </submittedName>
</protein>
<feature type="region of interest" description="Disordered" evidence="1">
    <location>
        <begin position="1"/>
        <end position="27"/>
    </location>
</feature>
<gene>
    <name evidence="2" type="ORF">KUDE01_011372</name>
</gene>